<reference evidence="4" key="1">
    <citation type="submission" date="2010-03" db="EMBL/GenBank/DDBJ databases">
        <title>Complete sequence of Mobiluncus curtisii ATCC 43063.</title>
        <authorList>
            <person name="Muzny D."/>
            <person name="Qin X."/>
            <person name="Deng J."/>
            <person name="Jiang H."/>
            <person name="Liu Y."/>
            <person name="Qu J."/>
            <person name="Song X.-Z."/>
            <person name="Zhang L."/>
            <person name="Thornton R."/>
            <person name="Coyle M."/>
            <person name="Francisco L."/>
            <person name="Jackson L."/>
            <person name="Javaid M."/>
            <person name="Korchina V."/>
            <person name="Kovar C."/>
            <person name="Mata R."/>
            <person name="Mathew T."/>
            <person name="Ngo R."/>
            <person name="Nguyen L."/>
            <person name="Nguyen N."/>
            <person name="Okwuonu G."/>
            <person name="Ongeri F."/>
            <person name="Pham C."/>
            <person name="Simmons D."/>
            <person name="Wilczek-Boney K."/>
            <person name="Hale W."/>
            <person name="Jakkamsetti A."/>
            <person name="Pham P."/>
            <person name="Ruth R."/>
            <person name="San Lucas F."/>
            <person name="Warren J."/>
            <person name="Zhang J."/>
            <person name="Zhao Z."/>
            <person name="Zhou C."/>
            <person name="Zhu D."/>
            <person name="Lee S."/>
            <person name="Bess C."/>
            <person name="Blankenburg K."/>
            <person name="Forbes L."/>
            <person name="Fu Q."/>
            <person name="Gubbala S."/>
            <person name="Hirani K."/>
            <person name="Jayaseelan J.C."/>
            <person name="Lara F."/>
            <person name="Munidasa M."/>
            <person name="Palculict T."/>
            <person name="Patil S."/>
            <person name="Pu L.-L."/>
            <person name="Saada N."/>
            <person name="Tang L."/>
            <person name="Weissenberger G."/>
            <person name="Zhu Y."/>
            <person name="Hemphill L."/>
            <person name="Shang Y."/>
            <person name="Youmans B."/>
            <person name="Ayvaz T."/>
            <person name="Ross M."/>
            <person name="Santibanez J."/>
            <person name="Aqrawi P."/>
            <person name="Gross S."/>
            <person name="Joshi V."/>
            <person name="Fowler G."/>
            <person name="Nazareth L."/>
            <person name="Reid J."/>
            <person name="Worley K."/>
            <person name="Petrosino J."/>
            <person name="Highlander S."/>
            <person name="Gibbs R."/>
            <person name="Gibbs R."/>
        </authorList>
    </citation>
    <scope>NUCLEOTIDE SEQUENCE [LARGE SCALE GENOMIC DNA]</scope>
    <source>
        <strain evidence="4">ATCC 43553</strain>
    </source>
</reference>
<dbReference type="InterPro" id="IPR050194">
    <property type="entry name" value="Glycosyltransferase_grp1"/>
</dbReference>
<evidence type="ECO:0000313" key="4">
    <source>
        <dbReference type="Proteomes" id="UP000004510"/>
    </source>
</evidence>
<dbReference type="EMBL" id="ADMS01000021">
    <property type="protein sequence ID" value="EFF77653.1"/>
    <property type="molecule type" value="Genomic_DNA"/>
</dbReference>
<dbReference type="PANTHER" id="PTHR45947">
    <property type="entry name" value="SULFOQUINOVOSYL TRANSFERASE SQD2"/>
    <property type="match status" value="1"/>
</dbReference>
<dbReference type="InterPro" id="IPR028098">
    <property type="entry name" value="Glyco_trans_4-like_N"/>
</dbReference>
<dbReference type="HOGENOM" id="CLU_009583_0_3_4"/>
<dbReference type="SUPFAM" id="SSF53756">
    <property type="entry name" value="UDP-Glycosyltransferase/glycogen phosphorylase"/>
    <property type="match status" value="1"/>
</dbReference>
<organism evidence="3 4">
    <name type="scientific">Achromobacter piechaudii ATCC 43553</name>
    <dbReference type="NCBI Taxonomy" id="742159"/>
    <lineage>
        <taxon>Bacteria</taxon>
        <taxon>Pseudomonadati</taxon>
        <taxon>Pseudomonadota</taxon>
        <taxon>Betaproteobacteria</taxon>
        <taxon>Burkholderiales</taxon>
        <taxon>Alcaligenaceae</taxon>
        <taxon>Achromobacter</taxon>
    </lineage>
</organism>
<dbReference type="AlphaFoldDB" id="D4X6A7"/>
<sequence length="405" mass="44457">MELFAQTRGGAAFPATALGPVTMKILYTNFHQGDGGGHTTYVMSLARMLRERARITVAAPRGSRLLAEAHALPGVESIDLEFKSRPWQQLSALRRLRALLRREKFDVIHVNGSADHRLCMLAAAGMGAHRPFIVYTQHTDRSAKSLGVRMRAKWGTNRVICVCGHTFRRMKESVFRDEDLRVVHNGVDTLEFQPVSAEQAAEARAALLPKAMQRRLVIGSNAGTAVYKNWLDMVTAVSLLPEHQRDQVVILIAGKEPDAEQRQRVADLAMTDQVVFTGLLEDVRPFLAALDVGFVLSSRLETISFACREMMAAGKPVIVSKVGGLTENVTDGHNGWVVPPGSVSSVLATVSTILNDRAIAAKMGEQARHTALHEFSLARFVGQTEEVYRERGGVRPSARTDALMS</sequence>
<comment type="caution">
    <text evidence="3">The sequence shown here is derived from an EMBL/GenBank/DDBJ whole genome shotgun (WGS) entry which is preliminary data.</text>
</comment>
<dbReference type="PATRIC" id="fig|742159.3.peg.1844"/>
<evidence type="ECO:0000259" key="2">
    <source>
        <dbReference type="Pfam" id="PF13439"/>
    </source>
</evidence>
<name>D4X6A7_9BURK</name>
<dbReference type="PANTHER" id="PTHR45947:SF3">
    <property type="entry name" value="SULFOQUINOVOSYL TRANSFERASE SQD2"/>
    <property type="match status" value="1"/>
</dbReference>
<proteinExistence type="predicted"/>
<dbReference type="GO" id="GO:0016758">
    <property type="term" value="F:hexosyltransferase activity"/>
    <property type="evidence" value="ECO:0007669"/>
    <property type="project" value="TreeGrafter"/>
</dbReference>
<feature type="domain" description="Glycosyl transferase family 1" evidence="1">
    <location>
        <begin position="227"/>
        <end position="369"/>
    </location>
</feature>
<dbReference type="Gene3D" id="3.40.50.2000">
    <property type="entry name" value="Glycogen Phosphorylase B"/>
    <property type="match status" value="2"/>
</dbReference>
<keyword evidence="3" id="KW-0328">Glycosyltransferase</keyword>
<gene>
    <name evidence="3" type="ORF">HMPREF0004_1004</name>
</gene>
<evidence type="ECO:0000313" key="3">
    <source>
        <dbReference type="EMBL" id="EFF77653.1"/>
    </source>
</evidence>
<dbReference type="Pfam" id="PF00534">
    <property type="entry name" value="Glycos_transf_1"/>
    <property type="match status" value="1"/>
</dbReference>
<keyword evidence="3" id="KW-0808">Transferase</keyword>
<protein>
    <submittedName>
        <fullName evidence="3">Glycosyltransferase, group 1 family protein</fullName>
        <ecNumber evidence="3">2.4.-.-</ecNumber>
    </submittedName>
</protein>
<dbReference type="CDD" id="cd03801">
    <property type="entry name" value="GT4_PimA-like"/>
    <property type="match status" value="1"/>
</dbReference>
<dbReference type="InterPro" id="IPR001296">
    <property type="entry name" value="Glyco_trans_1"/>
</dbReference>
<evidence type="ECO:0000259" key="1">
    <source>
        <dbReference type="Pfam" id="PF00534"/>
    </source>
</evidence>
<dbReference type="EC" id="2.4.-.-" evidence="3"/>
<dbReference type="Proteomes" id="UP000004510">
    <property type="component" value="Unassembled WGS sequence"/>
</dbReference>
<feature type="domain" description="Glycosyltransferase subfamily 4-like N-terminal" evidence="2">
    <location>
        <begin position="36"/>
        <end position="189"/>
    </location>
</feature>
<accession>D4X6A7</accession>
<dbReference type="eggNOG" id="COG0438">
    <property type="taxonomic scope" value="Bacteria"/>
</dbReference>
<dbReference type="Pfam" id="PF13439">
    <property type="entry name" value="Glyco_transf_4"/>
    <property type="match status" value="1"/>
</dbReference>